<dbReference type="PANTHER" id="PTHR43498">
    <property type="entry name" value="FERREDOXIN:COB-COM HETERODISULFIDE REDUCTASE SUBUNIT A"/>
    <property type="match status" value="1"/>
</dbReference>
<keyword evidence="1" id="KW-0004">4Fe-4S</keyword>
<dbReference type="Gene3D" id="3.50.50.60">
    <property type="entry name" value="FAD/NAD(P)-binding domain"/>
    <property type="match status" value="1"/>
</dbReference>
<comment type="caution">
    <text evidence="6">The sequence shown here is derived from an EMBL/GenBank/DDBJ whole genome shotgun (WGS) entry which is preliminary data.</text>
</comment>
<organism evidence="6 7">
    <name type="scientific">Paenibacillus artemisiicola</name>
    <dbReference type="NCBI Taxonomy" id="1172618"/>
    <lineage>
        <taxon>Bacteria</taxon>
        <taxon>Bacillati</taxon>
        <taxon>Bacillota</taxon>
        <taxon>Bacilli</taxon>
        <taxon>Bacillales</taxon>
        <taxon>Paenibacillaceae</taxon>
        <taxon>Paenibacillus</taxon>
    </lineage>
</organism>
<reference evidence="6 7" key="1">
    <citation type="submission" date="2021-03" db="EMBL/GenBank/DDBJ databases">
        <title>Paenibacillus artemisicola MWE-103 whole genome sequence.</title>
        <authorList>
            <person name="Ham Y.J."/>
        </authorList>
    </citation>
    <scope>NUCLEOTIDE SEQUENCE [LARGE SCALE GENOMIC DNA]</scope>
    <source>
        <strain evidence="6 7">MWE-103</strain>
    </source>
</reference>
<evidence type="ECO:0000256" key="2">
    <source>
        <dbReference type="ARBA" id="ARBA00022723"/>
    </source>
</evidence>
<keyword evidence="7" id="KW-1185">Reference proteome</keyword>
<keyword evidence="5" id="KW-0411">Iron-sulfur</keyword>
<gene>
    <name evidence="6" type="ORF">I8J29_21620</name>
</gene>
<dbReference type="PRINTS" id="PR00411">
    <property type="entry name" value="PNDRDTASEI"/>
</dbReference>
<dbReference type="EMBL" id="JAGGDJ010000023">
    <property type="protein sequence ID" value="MBO7746819.1"/>
    <property type="molecule type" value="Genomic_DNA"/>
</dbReference>
<evidence type="ECO:0000256" key="3">
    <source>
        <dbReference type="ARBA" id="ARBA00023002"/>
    </source>
</evidence>
<evidence type="ECO:0000256" key="1">
    <source>
        <dbReference type="ARBA" id="ARBA00022485"/>
    </source>
</evidence>
<evidence type="ECO:0000256" key="5">
    <source>
        <dbReference type="ARBA" id="ARBA00023014"/>
    </source>
</evidence>
<accession>A0ABS3WEU1</accession>
<keyword evidence="4" id="KW-0408">Iron</keyword>
<dbReference type="SUPFAM" id="SSF51905">
    <property type="entry name" value="FAD/NAD(P)-binding domain"/>
    <property type="match status" value="1"/>
</dbReference>
<protein>
    <submittedName>
        <fullName evidence="6">FAD-dependent oxidoreductase</fullName>
    </submittedName>
</protein>
<dbReference type="RefSeq" id="WP_208849559.1">
    <property type="nucleotide sequence ID" value="NZ_JAGGDJ010000023.1"/>
</dbReference>
<sequence length="419" mass="45515">MASTQYSFTRNVDTHSRTDVVVIGGGPAGTAAAIAAARCGKTVALLEKSAQLGGMGTLANVSIFMPVGNVTGIYREIIAEMLAAFLPDGHDQSIAPQYSPFLLRQYLNEKMKKENVQTFFHSEFVGSVTEDRRLKAVVVSTREGLRAFEGGVFIDATGDARVAIDAGVPYHAGRESDGLTQPMTLMFTMQDTGKPVKQVLPEGCYFYHDVAELPQGRRLYWEQHGDGTLLVNMSRVKANGAKLADVNFAETEALRQVFSIAHYLQRTGFETYAIAHIAPQTGVRETNQIEGLYTLTERDVVDGARFADVVAQTNYEIDIHSPDAQKTTDERKVDGYDIPYRCMVPAAYDNLLVAGRAISATHVAMSSMRVQATCYALGQAAGAAAAIALDDGDAAKDVSMAKLHDILERQGVRFRVTTT</sequence>
<dbReference type="PANTHER" id="PTHR43498:SF1">
    <property type="entry name" value="COB--COM HETERODISULFIDE REDUCTASE IRON-SULFUR SUBUNIT A"/>
    <property type="match status" value="1"/>
</dbReference>
<dbReference type="InterPro" id="IPR036188">
    <property type="entry name" value="FAD/NAD-bd_sf"/>
</dbReference>
<evidence type="ECO:0000313" key="6">
    <source>
        <dbReference type="EMBL" id="MBO7746819.1"/>
    </source>
</evidence>
<dbReference type="InterPro" id="IPR039650">
    <property type="entry name" value="HdrA-like"/>
</dbReference>
<keyword evidence="3" id="KW-0560">Oxidoreductase</keyword>
<evidence type="ECO:0000313" key="7">
    <source>
        <dbReference type="Proteomes" id="UP000670947"/>
    </source>
</evidence>
<dbReference type="Pfam" id="PF12831">
    <property type="entry name" value="FAD_oxidored"/>
    <property type="match status" value="1"/>
</dbReference>
<evidence type="ECO:0000256" key="4">
    <source>
        <dbReference type="ARBA" id="ARBA00023004"/>
    </source>
</evidence>
<proteinExistence type="predicted"/>
<name>A0ABS3WEU1_9BACL</name>
<dbReference type="Proteomes" id="UP000670947">
    <property type="component" value="Unassembled WGS sequence"/>
</dbReference>
<keyword evidence="2" id="KW-0479">Metal-binding</keyword>